<gene>
    <name evidence="2" type="ORF">SCF082_LOCUS53339</name>
</gene>
<name>A0ABP0SSN0_9DINO</name>
<dbReference type="Proteomes" id="UP001642464">
    <property type="component" value="Unassembled WGS sequence"/>
</dbReference>
<sequence length="544" mass="58899">MAASVGPEVIWEVLHPSCPVRAEPHCEGRVLSWKRRGQQITCSEITTDGWLKVSDRGWMLSDLQGTHGLGSLLQPKRGEDITLAVDEPQPQGICCLEVTFAQVAVRAFPSRDAIALCYRRRGELVFARSQNFAGWLRLAGEEGWMLAFAPEHGLLLQPRLAQETAELDLWALCDLWNTFRRKKRMLSPADVKSLKDAEEGTKIMAGMDYEHHVATGNAEPLVEDGLLTKEDLRRSETWIRQRIFAHSLLRMAKEEPPFCELCLEMRLTPRPLPLELSTKATLEEVQGQPEPKEEPKAPKAGYNGQSRGETDGARSSSTARGGATNGKASSASGVGGRDFSLGPGGRAKGFGKGKGGFGGFGQMGQMGGFGLGVMPVEVNGEELLMTEGGLLVDPETQAPVGVSGRLLERLNDVLRVGLNPMTGEAGRFATEHVQKLMETIGQINMVELNGRSAVSHTRVESVAGTGHEGPFDSTRFQLHDVNVGTGIAVHLFGCCGVPYLMMAGLLVDPQTQEVAFKVEPDGTVVDAQTGETMGMVDLFGAPSW</sequence>
<dbReference type="EMBL" id="CAXAMM010044572">
    <property type="protein sequence ID" value="CAK9115216.1"/>
    <property type="molecule type" value="Genomic_DNA"/>
</dbReference>
<keyword evidence="3" id="KW-1185">Reference proteome</keyword>
<proteinExistence type="predicted"/>
<reference evidence="2 3" key="1">
    <citation type="submission" date="2024-02" db="EMBL/GenBank/DDBJ databases">
        <authorList>
            <person name="Chen Y."/>
            <person name="Shah S."/>
            <person name="Dougan E. K."/>
            <person name="Thang M."/>
            <person name="Chan C."/>
        </authorList>
    </citation>
    <scope>NUCLEOTIDE SEQUENCE [LARGE SCALE GENOMIC DNA]</scope>
</reference>
<protein>
    <submittedName>
        <fullName evidence="2">Uncharacterized protein</fullName>
    </submittedName>
</protein>
<feature type="region of interest" description="Disordered" evidence="1">
    <location>
        <begin position="283"/>
        <end position="347"/>
    </location>
</feature>
<evidence type="ECO:0000256" key="1">
    <source>
        <dbReference type="SAM" id="MobiDB-lite"/>
    </source>
</evidence>
<accession>A0ABP0SSN0</accession>
<organism evidence="2 3">
    <name type="scientific">Durusdinium trenchii</name>
    <dbReference type="NCBI Taxonomy" id="1381693"/>
    <lineage>
        <taxon>Eukaryota</taxon>
        <taxon>Sar</taxon>
        <taxon>Alveolata</taxon>
        <taxon>Dinophyceae</taxon>
        <taxon>Suessiales</taxon>
        <taxon>Symbiodiniaceae</taxon>
        <taxon>Durusdinium</taxon>
    </lineage>
</organism>
<evidence type="ECO:0000313" key="3">
    <source>
        <dbReference type="Proteomes" id="UP001642464"/>
    </source>
</evidence>
<comment type="caution">
    <text evidence="2">The sequence shown here is derived from an EMBL/GenBank/DDBJ whole genome shotgun (WGS) entry which is preliminary data.</text>
</comment>
<evidence type="ECO:0000313" key="2">
    <source>
        <dbReference type="EMBL" id="CAK9115216.1"/>
    </source>
</evidence>
<feature type="compositionally biased region" description="Polar residues" evidence="1">
    <location>
        <begin position="303"/>
        <end position="319"/>
    </location>
</feature>